<keyword evidence="1" id="KW-0378">Hydrolase</keyword>
<dbReference type="GO" id="GO:0005524">
    <property type="term" value="F:ATP binding"/>
    <property type="evidence" value="ECO:0007669"/>
    <property type="project" value="InterPro"/>
</dbReference>
<keyword evidence="1" id="KW-0645">Protease</keyword>
<dbReference type="GO" id="GO:0004222">
    <property type="term" value="F:metalloendopeptidase activity"/>
    <property type="evidence" value="ECO:0007669"/>
    <property type="project" value="InterPro"/>
</dbReference>
<evidence type="ECO:0000313" key="2">
    <source>
        <dbReference type="Proteomes" id="UP000463961"/>
    </source>
</evidence>
<name>A0A679ICB7_9RHOO</name>
<keyword evidence="1" id="KW-0482">Metalloprotease</keyword>
<dbReference type="AlphaFoldDB" id="A0A679ICB7"/>
<dbReference type="Pfam" id="PF01434">
    <property type="entry name" value="Peptidase_M41"/>
    <property type="match status" value="1"/>
</dbReference>
<dbReference type="GO" id="GO:0004176">
    <property type="term" value="F:ATP-dependent peptidase activity"/>
    <property type="evidence" value="ECO:0007669"/>
    <property type="project" value="InterPro"/>
</dbReference>
<dbReference type="PANTHER" id="PTHR23076:SF97">
    <property type="entry name" value="ATP-DEPENDENT ZINC METALLOPROTEASE YME1L1"/>
    <property type="match status" value="1"/>
</dbReference>
<dbReference type="InterPro" id="IPR000642">
    <property type="entry name" value="Peptidase_M41"/>
</dbReference>
<dbReference type="InterPro" id="IPR037219">
    <property type="entry name" value="Peptidase_M41-like"/>
</dbReference>
<dbReference type="EMBL" id="AP022345">
    <property type="protein sequence ID" value="BBU68416.1"/>
    <property type="molecule type" value="Genomic_DNA"/>
</dbReference>
<sequence>MAAGLKVRDEVSMQGNLQLSNPHDWMNMGNVAVLQKWARQLKSLRDCVYDDGQWEMVGRFVMLVHPIKQYQVRLLKLVAEEAGYEFIEIDGASLIENVLADREFPVDAPALVYVPQGEWSALNDQGGVGSEKLAEFYEKLCVYLKRFASPRQIVLATTGVSYSEINSALRSVGCVDRRFIIPRPSFAEMGNAFIELVGRKRCANSLLDNPDRVGMLLSVEFEDQRRQGLLALGMQRAAHDQSRQLTYDDLVHFGVRGSADIDLVPERDDNMLKRVAIHEAGHALVAYFDSNGANVPDYITVLPGRGFRGVSVDSYAYMGEIHGKHSYEDSRHKIRVLLAGRAAESMVLGRTKIGTFGSRSDLINASAVAKELVGLCGFSDDIDFVDCTSKNLLVTEEDASPSEQSHVEGMARKYLAYQYEHVEKILQTTSGLLIQLSEELIKKQVLLQREVKQILTFGCA</sequence>
<reference evidence="2" key="1">
    <citation type="submission" date="2020-01" db="EMBL/GenBank/DDBJ databases">
        <title>Phosphoaccumulans saitamaens gen. nov., sp. nov., a polyphosphate accumulating bacterium isolated from surface river water.</title>
        <authorList>
            <person name="Watanabe K."/>
            <person name="Suda W."/>
        </authorList>
    </citation>
    <scope>NUCLEOTIDE SEQUENCE [LARGE SCALE GENOMIC DNA]</scope>
    <source>
        <strain evidence="2">ICHIAU1</strain>
    </source>
</reference>
<dbReference type="GO" id="GO:0006508">
    <property type="term" value="P:proteolysis"/>
    <property type="evidence" value="ECO:0007669"/>
    <property type="project" value="UniProtKB-KW"/>
</dbReference>
<evidence type="ECO:0000313" key="1">
    <source>
        <dbReference type="EMBL" id="BBU68416.1"/>
    </source>
</evidence>
<proteinExistence type="predicted"/>
<protein>
    <submittedName>
        <fullName evidence="1">ATP-dependent zinc metalloprotease FtsH</fullName>
    </submittedName>
</protein>
<dbReference type="Proteomes" id="UP000463961">
    <property type="component" value="Chromosome"/>
</dbReference>
<dbReference type="Gene3D" id="1.20.58.760">
    <property type="entry name" value="Peptidase M41"/>
    <property type="match status" value="1"/>
</dbReference>
<gene>
    <name evidence="1" type="primary">ftsH_1</name>
    <name evidence="1" type="ORF">ICHIAU1_06990</name>
</gene>
<dbReference type="SUPFAM" id="SSF140990">
    <property type="entry name" value="FtsH protease domain-like"/>
    <property type="match status" value="1"/>
</dbReference>
<accession>A0A679ICB7</accession>
<dbReference type="PANTHER" id="PTHR23076">
    <property type="entry name" value="METALLOPROTEASE M41 FTSH"/>
    <property type="match status" value="1"/>
</dbReference>
<organism evidence="1 2">
    <name type="scientific">Fluviibacter phosphoraccumulans</name>
    <dbReference type="NCBI Taxonomy" id="1751046"/>
    <lineage>
        <taxon>Bacteria</taxon>
        <taxon>Pseudomonadati</taxon>
        <taxon>Pseudomonadota</taxon>
        <taxon>Betaproteobacteria</taxon>
        <taxon>Rhodocyclales</taxon>
        <taxon>Fluviibacteraceae</taxon>
        <taxon>Fluviibacter</taxon>
    </lineage>
</organism>
<keyword evidence="2" id="KW-1185">Reference proteome</keyword>